<comment type="subcellular location">
    <subcellularLocation>
        <location evidence="1 7">Cell membrane</location>
        <topology evidence="1 7">Multi-pass membrane protein</topology>
    </subcellularLocation>
</comment>
<evidence type="ECO:0000313" key="8">
    <source>
        <dbReference type="EMBL" id="GFO57873.1"/>
    </source>
</evidence>
<proteinExistence type="inferred from homology"/>
<evidence type="ECO:0000256" key="2">
    <source>
        <dbReference type="ARBA" id="ARBA00009784"/>
    </source>
</evidence>
<protein>
    <recommendedName>
        <fullName evidence="7">UPF0056 membrane protein</fullName>
    </recommendedName>
</protein>
<dbReference type="RefSeq" id="WP_198424525.1">
    <property type="nucleotide sequence ID" value="NZ_BLXX01000001.1"/>
</dbReference>
<evidence type="ECO:0000256" key="3">
    <source>
        <dbReference type="ARBA" id="ARBA00022475"/>
    </source>
</evidence>
<dbReference type="PANTHER" id="PTHR33508:SF1">
    <property type="entry name" value="UPF0056 MEMBRANE PROTEIN YHCE"/>
    <property type="match status" value="1"/>
</dbReference>
<evidence type="ECO:0000256" key="6">
    <source>
        <dbReference type="ARBA" id="ARBA00023136"/>
    </source>
</evidence>
<feature type="transmembrane region" description="Helical" evidence="7">
    <location>
        <begin position="117"/>
        <end position="138"/>
    </location>
</feature>
<gene>
    <name evidence="8" type="ORF">GMST_01980</name>
</gene>
<dbReference type="InterPro" id="IPR002771">
    <property type="entry name" value="Multi_antbiot-R_MarC"/>
</dbReference>
<name>A0A6V8MDJ9_9BACT</name>
<reference evidence="9" key="1">
    <citation type="submission" date="2020-06" db="EMBL/GenBank/DDBJ databases">
        <title>Draft genomic sequence of Geomonas sp. Red330.</title>
        <authorList>
            <person name="Itoh H."/>
            <person name="Zhenxing X."/>
            <person name="Ushijima N."/>
            <person name="Masuda Y."/>
            <person name="Shiratori Y."/>
            <person name="Senoo K."/>
        </authorList>
    </citation>
    <scope>NUCLEOTIDE SEQUENCE [LARGE SCALE GENOMIC DNA]</scope>
    <source>
        <strain evidence="9">Red330</strain>
    </source>
</reference>
<keyword evidence="6 7" id="KW-0472">Membrane</keyword>
<organism evidence="8 9">
    <name type="scientific">Geomonas silvestris</name>
    <dbReference type="NCBI Taxonomy" id="2740184"/>
    <lineage>
        <taxon>Bacteria</taxon>
        <taxon>Pseudomonadati</taxon>
        <taxon>Thermodesulfobacteriota</taxon>
        <taxon>Desulfuromonadia</taxon>
        <taxon>Geobacterales</taxon>
        <taxon>Geobacteraceae</taxon>
        <taxon>Geomonas</taxon>
    </lineage>
</organism>
<keyword evidence="9" id="KW-1185">Reference proteome</keyword>
<dbReference type="GO" id="GO:0005886">
    <property type="term" value="C:plasma membrane"/>
    <property type="evidence" value="ECO:0007669"/>
    <property type="project" value="UniProtKB-SubCell"/>
</dbReference>
<sequence>MTRTLIGTSLQHYVLGLFAVANNVAAIPLFLALTRNLSPKEHLKVCNIATLTSFATMVVSLFTGVAVLNFFEIGIPAFRIAGGLLLLKTGFSMMSVNNEKFEPSVVNNSLSDVISTAIIPIGIPLTTGPGTMSTIILFSSSSTRDLNSHLVILVAIAIVTAVIWLSFLKAPIIARVLRSTGLDVLTKIFGLITLALGVQFILTGLSTTFPNLLG</sequence>
<comment type="caution">
    <text evidence="8">The sequence shown here is derived from an EMBL/GenBank/DDBJ whole genome shotgun (WGS) entry which is preliminary data.</text>
</comment>
<keyword evidence="5 7" id="KW-1133">Transmembrane helix</keyword>
<evidence type="ECO:0000313" key="9">
    <source>
        <dbReference type="Proteomes" id="UP000556026"/>
    </source>
</evidence>
<comment type="similarity">
    <text evidence="2 7">Belongs to the UPF0056 (MarC) family.</text>
</comment>
<keyword evidence="3" id="KW-1003">Cell membrane</keyword>
<dbReference type="EMBL" id="BLXX01000001">
    <property type="protein sequence ID" value="GFO57873.1"/>
    <property type="molecule type" value="Genomic_DNA"/>
</dbReference>
<feature type="transmembrane region" description="Helical" evidence="7">
    <location>
        <begin position="45"/>
        <end position="71"/>
    </location>
</feature>
<keyword evidence="4 7" id="KW-0812">Transmembrane</keyword>
<evidence type="ECO:0000256" key="5">
    <source>
        <dbReference type="ARBA" id="ARBA00022989"/>
    </source>
</evidence>
<evidence type="ECO:0000256" key="4">
    <source>
        <dbReference type="ARBA" id="ARBA00022692"/>
    </source>
</evidence>
<dbReference type="NCBIfam" id="TIGR00427">
    <property type="entry name" value="NAAT family transporter"/>
    <property type="match status" value="1"/>
</dbReference>
<dbReference type="AlphaFoldDB" id="A0A6V8MDJ9"/>
<dbReference type="Proteomes" id="UP000556026">
    <property type="component" value="Unassembled WGS sequence"/>
</dbReference>
<feature type="transmembrane region" description="Helical" evidence="7">
    <location>
        <begin position="150"/>
        <end position="168"/>
    </location>
</feature>
<evidence type="ECO:0000256" key="1">
    <source>
        <dbReference type="ARBA" id="ARBA00004651"/>
    </source>
</evidence>
<feature type="transmembrane region" description="Helical" evidence="7">
    <location>
        <begin position="12"/>
        <end position="33"/>
    </location>
</feature>
<feature type="transmembrane region" description="Helical" evidence="7">
    <location>
        <begin position="77"/>
        <end position="96"/>
    </location>
</feature>
<dbReference type="PANTHER" id="PTHR33508">
    <property type="entry name" value="UPF0056 MEMBRANE PROTEIN YHCE"/>
    <property type="match status" value="1"/>
</dbReference>
<feature type="transmembrane region" description="Helical" evidence="7">
    <location>
        <begin position="188"/>
        <end position="209"/>
    </location>
</feature>
<accession>A0A6V8MDJ9</accession>
<evidence type="ECO:0000256" key="7">
    <source>
        <dbReference type="RuleBase" id="RU362048"/>
    </source>
</evidence>
<dbReference type="Pfam" id="PF01914">
    <property type="entry name" value="MarC"/>
    <property type="match status" value="1"/>
</dbReference>